<organism evidence="3 4">
    <name type="scientific">Streptomyces mirabilis</name>
    <dbReference type="NCBI Taxonomy" id="68239"/>
    <lineage>
        <taxon>Bacteria</taxon>
        <taxon>Bacillati</taxon>
        <taxon>Actinomycetota</taxon>
        <taxon>Actinomycetes</taxon>
        <taxon>Kitasatosporales</taxon>
        <taxon>Streptomycetaceae</taxon>
        <taxon>Streptomyces</taxon>
    </lineage>
</organism>
<keyword evidence="1" id="KW-0472">Membrane</keyword>
<dbReference type="Proteomes" id="UP000181942">
    <property type="component" value="Unassembled WGS sequence"/>
</dbReference>
<keyword evidence="1" id="KW-1133">Transmembrane helix</keyword>
<evidence type="ECO:0000313" key="4">
    <source>
        <dbReference type="Proteomes" id="UP000181942"/>
    </source>
</evidence>
<feature type="chain" id="PRO_5010381461" description="Neocarzinostatin family protein" evidence="2">
    <location>
        <begin position="27"/>
        <end position="294"/>
    </location>
</feature>
<keyword evidence="2" id="KW-0732">Signal</keyword>
<gene>
    <name evidence="3" type="ORF">SAMN02787118_119153</name>
</gene>
<reference evidence="3 4" key="1">
    <citation type="submission" date="2016-10" db="EMBL/GenBank/DDBJ databases">
        <authorList>
            <person name="de Groot N.N."/>
        </authorList>
    </citation>
    <scope>NUCLEOTIDE SEQUENCE [LARGE SCALE GENOMIC DNA]</scope>
    <source>
        <strain evidence="3 4">OK461</strain>
    </source>
</reference>
<protein>
    <recommendedName>
        <fullName evidence="5">Neocarzinostatin family protein</fullName>
    </recommendedName>
</protein>
<dbReference type="EMBL" id="FONR01000019">
    <property type="protein sequence ID" value="SFG37324.1"/>
    <property type="molecule type" value="Genomic_DNA"/>
</dbReference>
<dbReference type="AlphaFoldDB" id="A0A1I2R9F8"/>
<evidence type="ECO:0000313" key="3">
    <source>
        <dbReference type="EMBL" id="SFG37324.1"/>
    </source>
</evidence>
<feature type="signal peptide" evidence="2">
    <location>
        <begin position="1"/>
        <end position="26"/>
    </location>
</feature>
<sequence length="294" mass="31369">MDRLRKTAWAALPLLLSFLAAGSASASPLESSLPFGSVRSVHPGDTLTVNAKTGEASYAETITSSAFIRAGKLRMMDPLLTTTVTVACDTRPGTYPVLLHGAGDVGPEEHPFRWARVRVEATDEAARRVCRNKVHKLPPPSLEERWAPDSTWPQSEWDVRTFRAGSHITITDNYDEGSDGDITLTSRAFTDRSVLRGARAVLTATTTLRCDSAPGLYVVYRHDAHQAGPDKPWARLRIAPAAPGKACAAQQAAKHSAGTSRTGTVAWAAGGVLLAAAVGAALLLRANSRRTHSA</sequence>
<evidence type="ECO:0000256" key="1">
    <source>
        <dbReference type="SAM" id="Phobius"/>
    </source>
</evidence>
<evidence type="ECO:0000256" key="2">
    <source>
        <dbReference type="SAM" id="SignalP"/>
    </source>
</evidence>
<keyword evidence="1" id="KW-0812">Transmembrane</keyword>
<proteinExistence type="predicted"/>
<name>A0A1I2R9F8_9ACTN</name>
<accession>A0A1I2R9F8</accession>
<feature type="transmembrane region" description="Helical" evidence="1">
    <location>
        <begin position="265"/>
        <end position="284"/>
    </location>
</feature>
<evidence type="ECO:0008006" key="5">
    <source>
        <dbReference type="Google" id="ProtNLM"/>
    </source>
</evidence>